<name>A0ABR2XAU8_9PEZI</name>
<keyword evidence="2" id="KW-1133">Transmembrane helix</keyword>
<dbReference type="EMBL" id="JARVKM010000085">
    <property type="protein sequence ID" value="KAK9770797.1"/>
    <property type="molecule type" value="Genomic_DNA"/>
</dbReference>
<evidence type="ECO:0000313" key="3">
    <source>
        <dbReference type="EMBL" id="KAK9770797.1"/>
    </source>
</evidence>
<protein>
    <submittedName>
        <fullName evidence="3">Uncharacterized protein</fullName>
    </submittedName>
</protein>
<dbReference type="PANTHER" id="PTHR35896:SF3">
    <property type="entry name" value="MAJOR FACILITATOR SUPERFAMILY TRANSPORTER"/>
    <property type="match status" value="1"/>
</dbReference>
<comment type="caution">
    <text evidence="3">The sequence shown here is derived from an EMBL/GenBank/DDBJ whole genome shotgun (WGS) entry which is preliminary data.</text>
</comment>
<evidence type="ECO:0000256" key="2">
    <source>
        <dbReference type="SAM" id="Phobius"/>
    </source>
</evidence>
<dbReference type="InterPro" id="IPR053008">
    <property type="entry name" value="Phomopsin_biosynth_assoc"/>
</dbReference>
<dbReference type="Proteomes" id="UP001465668">
    <property type="component" value="Unassembled WGS sequence"/>
</dbReference>
<gene>
    <name evidence="3" type="ORF">SCAR479_12474</name>
</gene>
<feature type="region of interest" description="Disordered" evidence="1">
    <location>
        <begin position="15"/>
        <end position="40"/>
    </location>
</feature>
<accession>A0ABR2XAU8</accession>
<dbReference type="PANTHER" id="PTHR35896">
    <property type="entry name" value="IG-LIKE DOMAIN-CONTAINING PROTEIN"/>
    <property type="match status" value="1"/>
</dbReference>
<proteinExistence type="predicted"/>
<reference evidence="3 4" key="1">
    <citation type="submission" date="2024-02" db="EMBL/GenBank/DDBJ databases">
        <title>First draft genome assembly of two strains of Seiridium cardinale.</title>
        <authorList>
            <person name="Emiliani G."/>
            <person name="Scali E."/>
        </authorList>
    </citation>
    <scope>NUCLEOTIDE SEQUENCE [LARGE SCALE GENOMIC DNA]</scope>
    <source>
        <strain evidence="3 4">BM-138-000479</strain>
    </source>
</reference>
<evidence type="ECO:0000313" key="4">
    <source>
        <dbReference type="Proteomes" id="UP001465668"/>
    </source>
</evidence>
<organism evidence="3 4">
    <name type="scientific">Seiridium cardinale</name>
    <dbReference type="NCBI Taxonomy" id="138064"/>
    <lineage>
        <taxon>Eukaryota</taxon>
        <taxon>Fungi</taxon>
        <taxon>Dikarya</taxon>
        <taxon>Ascomycota</taxon>
        <taxon>Pezizomycotina</taxon>
        <taxon>Sordariomycetes</taxon>
        <taxon>Xylariomycetidae</taxon>
        <taxon>Amphisphaeriales</taxon>
        <taxon>Sporocadaceae</taxon>
        <taxon>Seiridium</taxon>
    </lineage>
</organism>
<keyword evidence="2" id="KW-0812">Transmembrane</keyword>
<evidence type="ECO:0000256" key="1">
    <source>
        <dbReference type="SAM" id="MobiDB-lite"/>
    </source>
</evidence>
<sequence>MSSFWEGMYDKVKDEKHDADTEDELASLTSGDRHGRHPQSLGSRRVVGILASALGLVIILSAANLWYSIGHSYSVPLAQKYQEQHQNTKPQRVCGNTAAEALSLGCTLDQMTWSWLLPSCPRYASSDFESAETEPFRYYVDPHNAVQAEGSNWILALDNQVRLYTERREHVTHCMYTFLSLAQIIRDGTETHPRLSSYEHIHHCVKVVLGSVRRDKDWFTIDADMGEVSFDEGC</sequence>
<keyword evidence="2" id="KW-0472">Membrane</keyword>
<feature type="transmembrane region" description="Helical" evidence="2">
    <location>
        <begin position="46"/>
        <end position="67"/>
    </location>
</feature>
<keyword evidence="4" id="KW-1185">Reference proteome</keyword>